<proteinExistence type="predicted"/>
<dbReference type="OrthoDB" id="6637996at2"/>
<evidence type="ECO:0000313" key="2">
    <source>
        <dbReference type="Proteomes" id="UP000199011"/>
    </source>
</evidence>
<accession>A0A1I5DZA4</accession>
<organism evidence="1 2">
    <name type="scientific">Xenorhabdus japonica</name>
    <dbReference type="NCBI Taxonomy" id="53341"/>
    <lineage>
        <taxon>Bacteria</taxon>
        <taxon>Pseudomonadati</taxon>
        <taxon>Pseudomonadota</taxon>
        <taxon>Gammaproteobacteria</taxon>
        <taxon>Enterobacterales</taxon>
        <taxon>Morganellaceae</taxon>
        <taxon>Xenorhabdus</taxon>
    </lineage>
</organism>
<dbReference type="EMBL" id="FOVO01000049">
    <property type="protein sequence ID" value="SFO04522.1"/>
    <property type="molecule type" value="Genomic_DNA"/>
</dbReference>
<dbReference type="AlphaFoldDB" id="A0A1I5DZA4"/>
<dbReference type="RefSeq" id="WP_092521009.1">
    <property type="nucleotide sequence ID" value="NZ_CAWRAH010000073.1"/>
</dbReference>
<keyword evidence="2" id="KW-1185">Reference proteome</keyword>
<gene>
    <name evidence="1" type="ORF">SAMN05421579_14918</name>
</gene>
<name>A0A1I5DZA4_9GAMM</name>
<evidence type="ECO:0000313" key="1">
    <source>
        <dbReference type="EMBL" id="SFO04522.1"/>
    </source>
</evidence>
<sequence length="106" mass="12097">MRDKLNIKSISPAVAGWWAKFTENNATGTEWYSPVAAWALCDVKYEEQERICTQILPVLTTEFGMEPLHPSDGYCELLYLPEDKFIRSAEPCGFSWHLMNSEAIHA</sequence>
<dbReference type="Proteomes" id="UP000199011">
    <property type="component" value="Unassembled WGS sequence"/>
</dbReference>
<protein>
    <submittedName>
        <fullName evidence="1">Uncharacterized protein</fullName>
    </submittedName>
</protein>
<reference evidence="2" key="1">
    <citation type="submission" date="2016-10" db="EMBL/GenBank/DDBJ databases">
        <authorList>
            <person name="Varghese N."/>
            <person name="Submissions S."/>
        </authorList>
    </citation>
    <scope>NUCLEOTIDE SEQUENCE [LARGE SCALE GENOMIC DNA]</scope>
    <source>
        <strain evidence="2">DSM 16522</strain>
    </source>
</reference>